<dbReference type="GO" id="GO:0005829">
    <property type="term" value="C:cytosol"/>
    <property type="evidence" value="ECO:0007669"/>
    <property type="project" value="TreeGrafter"/>
</dbReference>
<dbReference type="Proteomes" id="UP000283255">
    <property type="component" value="Unassembled WGS sequence"/>
</dbReference>
<proteinExistence type="predicted"/>
<dbReference type="InterPro" id="IPR000595">
    <property type="entry name" value="cNMP-bd_dom"/>
</dbReference>
<dbReference type="SUPFAM" id="SSF46785">
    <property type="entry name" value="Winged helix' DNA-binding domain"/>
    <property type="match status" value="1"/>
</dbReference>
<evidence type="ECO:0000313" key="7">
    <source>
        <dbReference type="Proteomes" id="UP000283255"/>
    </source>
</evidence>
<dbReference type="CDD" id="cd00038">
    <property type="entry name" value="CAP_ED"/>
    <property type="match status" value="1"/>
</dbReference>
<feature type="domain" description="HTH crp-type" evidence="5">
    <location>
        <begin position="146"/>
        <end position="208"/>
    </location>
</feature>
<dbReference type="InterPro" id="IPR012318">
    <property type="entry name" value="HTH_CRP"/>
</dbReference>
<dbReference type="PANTHER" id="PTHR24567:SF74">
    <property type="entry name" value="HTH-TYPE TRANSCRIPTIONAL REGULATOR ARCR"/>
    <property type="match status" value="1"/>
</dbReference>
<dbReference type="GO" id="GO:0003677">
    <property type="term" value="F:DNA binding"/>
    <property type="evidence" value="ECO:0007669"/>
    <property type="project" value="UniProtKB-KW"/>
</dbReference>
<feature type="domain" description="Cyclic nucleotide-binding" evidence="4">
    <location>
        <begin position="9"/>
        <end position="132"/>
    </location>
</feature>
<keyword evidence="7" id="KW-1185">Reference proteome</keyword>
<dbReference type="GO" id="GO:0003700">
    <property type="term" value="F:DNA-binding transcription factor activity"/>
    <property type="evidence" value="ECO:0007669"/>
    <property type="project" value="TreeGrafter"/>
</dbReference>
<dbReference type="InterPro" id="IPR050397">
    <property type="entry name" value="Env_Response_Regulators"/>
</dbReference>
<dbReference type="InterPro" id="IPR018490">
    <property type="entry name" value="cNMP-bd_dom_sf"/>
</dbReference>
<dbReference type="Gene3D" id="2.60.120.10">
    <property type="entry name" value="Jelly Rolls"/>
    <property type="match status" value="1"/>
</dbReference>
<sequence>MMSDRAEMLSSIIDKKRYPLLFHALSHATSIDVKEGDFLFRQGDTPNKLAVTISGELEVSYVDKEGNYVIIERCSEGFWFGDASFIDGKALPYSTQALSPLTVVSVSHSHILKNIELENEVYRFVAHSVVARLRIMYDKFDSMATRPLRERLTHRLKQLSGSESIIHVSHDDLASYLGVSRHKVSRVMKELDNQGVIKQMYKKVEIMR</sequence>
<dbReference type="OrthoDB" id="6881322at2"/>
<dbReference type="Pfam" id="PF13545">
    <property type="entry name" value="HTH_Crp_2"/>
    <property type="match status" value="1"/>
</dbReference>
<evidence type="ECO:0000256" key="1">
    <source>
        <dbReference type="ARBA" id="ARBA00023015"/>
    </source>
</evidence>
<evidence type="ECO:0000259" key="4">
    <source>
        <dbReference type="PROSITE" id="PS50042"/>
    </source>
</evidence>
<reference evidence="6 7" key="1">
    <citation type="submission" date="2018-09" db="EMBL/GenBank/DDBJ databases">
        <authorList>
            <person name="Wang F."/>
        </authorList>
    </citation>
    <scope>NUCLEOTIDE SEQUENCE [LARGE SCALE GENOMIC DNA]</scope>
    <source>
        <strain evidence="6 7">PLHSC7-2</strain>
    </source>
</reference>
<evidence type="ECO:0000256" key="2">
    <source>
        <dbReference type="ARBA" id="ARBA00023125"/>
    </source>
</evidence>
<keyword evidence="1" id="KW-0805">Transcription regulation</keyword>
<evidence type="ECO:0000259" key="5">
    <source>
        <dbReference type="PROSITE" id="PS51063"/>
    </source>
</evidence>
<keyword evidence="2" id="KW-0238">DNA-binding</keyword>
<organism evidence="6 7">
    <name type="scientific">Motilimonas pumila</name>
    <dbReference type="NCBI Taxonomy" id="2303987"/>
    <lineage>
        <taxon>Bacteria</taxon>
        <taxon>Pseudomonadati</taxon>
        <taxon>Pseudomonadota</taxon>
        <taxon>Gammaproteobacteria</taxon>
        <taxon>Alteromonadales</taxon>
        <taxon>Alteromonadales genera incertae sedis</taxon>
        <taxon>Motilimonas</taxon>
    </lineage>
</organism>
<dbReference type="SMART" id="SM00419">
    <property type="entry name" value="HTH_CRP"/>
    <property type="match status" value="1"/>
</dbReference>
<dbReference type="PROSITE" id="PS50042">
    <property type="entry name" value="CNMP_BINDING_3"/>
    <property type="match status" value="1"/>
</dbReference>
<accession>A0A418YCB7</accession>
<dbReference type="SMART" id="SM00100">
    <property type="entry name" value="cNMP"/>
    <property type="match status" value="1"/>
</dbReference>
<dbReference type="PROSITE" id="PS51063">
    <property type="entry name" value="HTH_CRP_2"/>
    <property type="match status" value="1"/>
</dbReference>
<dbReference type="RefSeq" id="WP_119911489.1">
    <property type="nucleotide sequence ID" value="NZ_QZCH01000020.1"/>
</dbReference>
<keyword evidence="3" id="KW-0804">Transcription</keyword>
<dbReference type="InterPro" id="IPR036390">
    <property type="entry name" value="WH_DNA-bd_sf"/>
</dbReference>
<gene>
    <name evidence="6" type="ORF">D1Z90_14425</name>
</gene>
<dbReference type="EMBL" id="QZCH01000020">
    <property type="protein sequence ID" value="RJG42137.1"/>
    <property type="molecule type" value="Genomic_DNA"/>
</dbReference>
<evidence type="ECO:0000256" key="3">
    <source>
        <dbReference type="ARBA" id="ARBA00023163"/>
    </source>
</evidence>
<dbReference type="PANTHER" id="PTHR24567">
    <property type="entry name" value="CRP FAMILY TRANSCRIPTIONAL REGULATORY PROTEIN"/>
    <property type="match status" value="1"/>
</dbReference>
<dbReference type="SUPFAM" id="SSF51206">
    <property type="entry name" value="cAMP-binding domain-like"/>
    <property type="match status" value="1"/>
</dbReference>
<evidence type="ECO:0000313" key="6">
    <source>
        <dbReference type="EMBL" id="RJG42137.1"/>
    </source>
</evidence>
<protein>
    <submittedName>
        <fullName evidence="6">Crp/Fnr family transcriptional regulator</fullName>
    </submittedName>
</protein>
<reference evidence="6 7" key="2">
    <citation type="submission" date="2019-01" db="EMBL/GenBank/DDBJ databases">
        <title>Motilimonas pumilus sp. nov., isolated from the gut of sea cucumber (Apostichopus japonicus).</title>
        <authorList>
            <person name="Wang F.-Q."/>
            <person name="Ren L.-H."/>
            <person name="Lin Y.-W."/>
            <person name="Sun G.-H."/>
            <person name="Du Z.-J."/>
            <person name="Zhao J.-X."/>
            <person name="Liu X.-J."/>
            <person name="Liu L.-J."/>
        </authorList>
    </citation>
    <scope>NUCLEOTIDE SEQUENCE [LARGE SCALE GENOMIC DNA]</scope>
    <source>
        <strain evidence="6 7">PLHSC7-2</strain>
    </source>
</reference>
<dbReference type="AlphaFoldDB" id="A0A418YCB7"/>
<name>A0A418YCB7_9GAMM</name>
<dbReference type="InterPro" id="IPR014710">
    <property type="entry name" value="RmlC-like_jellyroll"/>
</dbReference>
<dbReference type="Pfam" id="PF00027">
    <property type="entry name" value="cNMP_binding"/>
    <property type="match status" value="1"/>
</dbReference>
<comment type="caution">
    <text evidence="6">The sequence shown here is derived from an EMBL/GenBank/DDBJ whole genome shotgun (WGS) entry which is preliminary data.</text>
</comment>